<keyword evidence="4" id="KW-0804">Transcription</keyword>
<keyword evidence="5" id="KW-0539">Nucleus</keyword>
<organism evidence="8 9">
    <name type="scientific">Rhododendron griersonianum</name>
    <dbReference type="NCBI Taxonomy" id="479676"/>
    <lineage>
        <taxon>Eukaryota</taxon>
        <taxon>Viridiplantae</taxon>
        <taxon>Streptophyta</taxon>
        <taxon>Embryophyta</taxon>
        <taxon>Tracheophyta</taxon>
        <taxon>Spermatophyta</taxon>
        <taxon>Magnoliopsida</taxon>
        <taxon>eudicotyledons</taxon>
        <taxon>Gunneridae</taxon>
        <taxon>Pentapetalae</taxon>
        <taxon>asterids</taxon>
        <taxon>Ericales</taxon>
        <taxon>Ericaceae</taxon>
        <taxon>Ericoideae</taxon>
        <taxon>Rhodoreae</taxon>
        <taxon>Rhododendron</taxon>
    </lineage>
</organism>
<evidence type="ECO:0000256" key="1">
    <source>
        <dbReference type="ARBA" id="ARBA00004123"/>
    </source>
</evidence>
<gene>
    <name evidence="8" type="ORF">RHGRI_025512</name>
</gene>
<dbReference type="Gene3D" id="4.10.280.10">
    <property type="entry name" value="Helix-loop-helix DNA-binding domain"/>
    <property type="match status" value="1"/>
</dbReference>
<keyword evidence="3" id="KW-0238">DNA-binding</keyword>
<feature type="domain" description="BHLH" evidence="7">
    <location>
        <begin position="290"/>
        <end position="340"/>
    </location>
</feature>
<dbReference type="PROSITE" id="PS50888">
    <property type="entry name" value="BHLH"/>
    <property type="match status" value="1"/>
</dbReference>
<evidence type="ECO:0000256" key="6">
    <source>
        <dbReference type="SAM" id="MobiDB-lite"/>
    </source>
</evidence>
<evidence type="ECO:0000256" key="2">
    <source>
        <dbReference type="ARBA" id="ARBA00023015"/>
    </source>
</evidence>
<accession>A0AAV6IP97</accession>
<dbReference type="PANTHER" id="PTHR16223:SF177">
    <property type="entry name" value="TRANSCRIPTION FACTOR BHLH129"/>
    <property type="match status" value="1"/>
</dbReference>
<evidence type="ECO:0000256" key="4">
    <source>
        <dbReference type="ARBA" id="ARBA00023163"/>
    </source>
</evidence>
<dbReference type="SMART" id="SM00353">
    <property type="entry name" value="HLH"/>
    <property type="match status" value="1"/>
</dbReference>
<comment type="caution">
    <text evidence="8">The sequence shown here is derived from an EMBL/GenBank/DDBJ whole genome shotgun (WGS) entry which is preliminary data.</text>
</comment>
<name>A0AAV6IP97_9ERIC</name>
<dbReference type="Pfam" id="PF00010">
    <property type="entry name" value="HLH"/>
    <property type="match status" value="1"/>
</dbReference>
<feature type="compositionally biased region" description="Low complexity" evidence="6">
    <location>
        <begin position="58"/>
        <end position="85"/>
    </location>
</feature>
<evidence type="ECO:0000256" key="3">
    <source>
        <dbReference type="ARBA" id="ARBA00023125"/>
    </source>
</evidence>
<comment type="subcellular location">
    <subcellularLocation>
        <location evidence="1">Nucleus</location>
    </subcellularLocation>
</comment>
<evidence type="ECO:0000313" key="8">
    <source>
        <dbReference type="EMBL" id="KAG5530576.1"/>
    </source>
</evidence>
<feature type="region of interest" description="Disordered" evidence="6">
    <location>
        <begin position="58"/>
        <end position="87"/>
    </location>
</feature>
<dbReference type="SUPFAM" id="SSF47459">
    <property type="entry name" value="HLH, helix-loop-helix DNA-binding domain"/>
    <property type="match status" value="1"/>
</dbReference>
<dbReference type="GO" id="GO:0046983">
    <property type="term" value="F:protein dimerization activity"/>
    <property type="evidence" value="ECO:0007669"/>
    <property type="project" value="InterPro"/>
</dbReference>
<evidence type="ECO:0000256" key="5">
    <source>
        <dbReference type="ARBA" id="ARBA00023242"/>
    </source>
</evidence>
<keyword evidence="2" id="KW-0805">Transcription regulation</keyword>
<dbReference type="InterPro" id="IPR045843">
    <property type="entry name" value="IND-like"/>
</dbReference>
<sequence length="365" mass="38739">MYPSSSSPSSHPSTNNPTGLTRYGSAPCSFLTTAVDSLTTTAVAATCDFSVLGPHHQPTHNNNNANHPNNIHSSINNTTSSNASQGDSRPYCLNAIATTVGGEFTAAGGGSRINLNSKGGGGGGGSGGLVRHSSSPAGFLDHLNASNNSATGVSNGNGFPLTRSIGSYNSKGVSDTGHGTSRLSSQLSFTRDDALSCISGERENGRRKTAHSYATTSFGMGSWDDSSAGFFSVSPGKRARNIGGDHCANTAESQFQFSLSQTDLEMSTTETRFHIPHDSVPCRIRAKRGFATHPRSIAERDRRTRINGKLKKLQDYVPNLDKQTSYADMLDLAVQHIKGLQKQVQVGEFCIQEFLLISLSFLNML</sequence>
<evidence type="ECO:0000313" key="9">
    <source>
        <dbReference type="Proteomes" id="UP000823749"/>
    </source>
</evidence>
<dbReference type="AlphaFoldDB" id="A0AAV6IP97"/>
<evidence type="ECO:0000259" key="7">
    <source>
        <dbReference type="PROSITE" id="PS50888"/>
    </source>
</evidence>
<dbReference type="Proteomes" id="UP000823749">
    <property type="component" value="Chromosome 9"/>
</dbReference>
<protein>
    <recommendedName>
        <fullName evidence="7">BHLH domain-containing protein</fullName>
    </recommendedName>
</protein>
<dbReference type="InterPro" id="IPR011598">
    <property type="entry name" value="bHLH_dom"/>
</dbReference>
<dbReference type="PANTHER" id="PTHR16223">
    <property type="entry name" value="TRANSCRIPTION FACTOR BHLH83-RELATED"/>
    <property type="match status" value="1"/>
</dbReference>
<dbReference type="GO" id="GO:0000981">
    <property type="term" value="F:DNA-binding transcription factor activity, RNA polymerase II-specific"/>
    <property type="evidence" value="ECO:0007669"/>
    <property type="project" value="TreeGrafter"/>
</dbReference>
<dbReference type="GO" id="GO:0005634">
    <property type="term" value="C:nucleus"/>
    <property type="evidence" value="ECO:0007669"/>
    <property type="project" value="UniProtKB-SubCell"/>
</dbReference>
<reference evidence="8" key="1">
    <citation type="submission" date="2020-08" db="EMBL/GenBank/DDBJ databases">
        <title>Plant Genome Project.</title>
        <authorList>
            <person name="Zhang R.-G."/>
        </authorList>
    </citation>
    <scope>NUCLEOTIDE SEQUENCE</scope>
    <source>
        <strain evidence="8">WSP0</strain>
        <tissue evidence="8">Leaf</tissue>
    </source>
</reference>
<dbReference type="GO" id="GO:0000978">
    <property type="term" value="F:RNA polymerase II cis-regulatory region sequence-specific DNA binding"/>
    <property type="evidence" value="ECO:0007669"/>
    <property type="project" value="TreeGrafter"/>
</dbReference>
<proteinExistence type="predicted"/>
<dbReference type="InterPro" id="IPR036638">
    <property type="entry name" value="HLH_DNA-bd_sf"/>
</dbReference>
<dbReference type="EMBL" id="JACTNZ010000009">
    <property type="protein sequence ID" value="KAG5530576.1"/>
    <property type="molecule type" value="Genomic_DNA"/>
</dbReference>
<keyword evidence="9" id="KW-1185">Reference proteome</keyword>